<accession>A0ABU5NWD0</accession>
<organism evidence="3 4">
    <name type="scientific">Marinobacter qingdaonensis</name>
    <dbReference type="NCBI Taxonomy" id="3108486"/>
    <lineage>
        <taxon>Bacteria</taxon>
        <taxon>Pseudomonadati</taxon>
        <taxon>Pseudomonadota</taxon>
        <taxon>Gammaproteobacteria</taxon>
        <taxon>Pseudomonadales</taxon>
        <taxon>Marinobacteraceae</taxon>
        <taxon>Marinobacter</taxon>
    </lineage>
</organism>
<evidence type="ECO:0000313" key="4">
    <source>
        <dbReference type="Proteomes" id="UP001305746"/>
    </source>
</evidence>
<keyword evidence="4" id="KW-1185">Reference proteome</keyword>
<dbReference type="RefSeq" id="WP_322854633.1">
    <property type="nucleotide sequence ID" value="NZ_JAYDCJ010000003.1"/>
</dbReference>
<keyword evidence="2" id="KW-0812">Transmembrane</keyword>
<feature type="transmembrane region" description="Helical" evidence="2">
    <location>
        <begin position="52"/>
        <end position="72"/>
    </location>
</feature>
<sequence length="179" mass="19433">MTDTQPRKEQYNLSMMYGTYADILFVLFPFLVIGMQRLWEGRLYETLMRPDLSIAAAILAGLAIGKFVLGLVTNRELGRFKERIVFFIALTLFVVLGPAIILMLSILGSVDVPGFVAFVQPVLLIIAISLYSTAVSISNILTRHGTDESGSGPVADAPEPARPSPAPLDLPRRTGNGAP</sequence>
<feature type="region of interest" description="Disordered" evidence="1">
    <location>
        <begin position="147"/>
        <end position="179"/>
    </location>
</feature>
<dbReference type="EMBL" id="JAYDCJ010000003">
    <property type="protein sequence ID" value="MEA1080118.1"/>
    <property type="molecule type" value="Genomic_DNA"/>
</dbReference>
<keyword evidence="2" id="KW-0472">Membrane</keyword>
<gene>
    <name evidence="3" type="ORF">U5822_05530</name>
</gene>
<name>A0ABU5NWD0_9GAMM</name>
<proteinExistence type="predicted"/>
<dbReference type="Proteomes" id="UP001305746">
    <property type="component" value="Unassembled WGS sequence"/>
</dbReference>
<evidence type="ECO:0000313" key="3">
    <source>
        <dbReference type="EMBL" id="MEA1080118.1"/>
    </source>
</evidence>
<evidence type="ECO:0000256" key="2">
    <source>
        <dbReference type="SAM" id="Phobius"/>
    </source>
</evidence>
<evidence type="ECO:0000256" key="1">
    <source>
        <dbReference type="SAM" id="MobiDB-lite"/>
    </source>
</evidence>
<feature type="transmembrane region" description="Helical" evidence="2">
    <location>
        <begin position="114"/>
        <end position="134"/>
    </location>
</feature>
<keyword evidence="2" id="KW-1133">Transmembrane helix</keyword>
<feature type="transmembrane region" description="Helical" evidence="2">
    <location>
        <begin position="84"/>
        <end position="108"/>
    </location>
</feature>
<feature type="transmembrane region" description="Helical" evidence="2">
    <location>
        <begin position="12"/>
        <end position="32"/>
    </location>
</feature>
<reference evidence="3 4" key="1">
    <citation type="submission" date="2023-12" db="EMBL/GenBank/DDBJ databases">
        <title>Marinobacter qingdaonensis sp. nov., isolated from the intertidal sediment of Qingdao, PR China.</title>
        <authorList>
            <person name="Li Y."/>
        </authorList>
    </citation>
    <scope>NUCLEOTIDE SEQUENCE [LARGE SCALE GENOMIC DNA]</scope>
    <source>
        <strain evidence="3 4">ASW11-75</strain>
    </source>
</reference>
<comment type="caution">
    <text evidence="3">The sequence shown here is derived from an EMBL/GenBank/DDBJ whole genome shotgun (WGS) entry which is preliminary data.</text>
</comment>
<protein>
    <submittedName>
        <fullName evidence="3">Uncharacterized protein</fullName>
    </submittedName>
</protein>